<dbReference type="SUPFAM" id="SSF56645">
    <property type="entry name" value="Acyl-CoA dehydrogenase NM domain-like"/>
    <property type="match status" value="1"/>
</dbReference>
<keyword evidence="4" id="KW-0274">FAD</keyword>
<dbReference type="InterPro" id="IPR037069">
    <property type="entry name" value="AcylCoA_DH/ox_N_sf"/>
</dbReference>
<name>A0A939IMA6_9GAMM</name>
<dbReference type="Gene3D" id="1.20.140.10">
    <property type="entry name" value="Butyryl-CoA Dehydrogenase, subunit A, domain 3"/>
    <property type="match status" value="1"/>
</dbReference>
<sequence length="345" mass="36205">MDFAYSDDHRQLAELARRVFRDHVGDDYHARQSGEVDGELWGILAETGLLGAGLSEASGGSGLGFIATCLVLKELGAVLAPLPLLPAAVAAMALDDAGHREAVAHFVAGRGWFGAAADPGLQLRGARVRGELKPVPFARGASQVVAVAGGKLVAIDLGQPGIELRDQRMTNGLPACTLAVAARARVVGDGDAANRFRQRLQVATAMLQLGVVEEALARTAAFTVERSQFGQPLARFQAVSQRAADGYIDIEALRATAESAMWRLHAGLDATLEAATALWWAAQAGHRVGHTAQHLHGGIGADVEYPIHRYFLWAKQLEFSQGGAAHSAGAMGDHLAAHAGSGGRK</sequence>
<dbReference type="Gene3D" id="1.10.540.10">
    <property type="entry name" value="Acyl-CoA dehydrogenase/oxidase, N-terminal domain"/>
    <property type="match status" value="1"/>
</dbReference>
<dbReference type="GO" id="GO:0003995">
    <property type="term" value="F:acyl-CoA dehydrogenase activity"/>
    <property type="evidence" value="ECO:0007669"/>
    <property type="project" value="TreeGrafter"/>
</dbReference>
<comment type="cofactor">
    <cofactor evidence="1">
        <name>FAD</name>
        <dbReference type="ChEBI" id="CHEBI:57692"/>
    </cofactor>
</comment>
<dbReference type="Pfam" id="PF02771">
    <property type="entry name" value="Acyl-CoA_dh_N"/>
    <property type="match status" value="1"/>
</dbReference>
<dbReference type="InterPro" id="IPR009075">
    <property type="entry name" value="AcylCo_DH/oxidase_C"/>
</dbReference>
<comment type="caution">
    <text evidence="8">The sequence shown here is derived from an EMBL/GenBank/DDBJ whole genome shotgun (WGS) entry which is preliminary data.</text>
</comment>
<gene>
    <name evidence="8" type="ORF">JYP50_09535</name>
</gene>
<dbReference type="GO" id="GO:0050660">
    <property type="term" value="F:flavin adenine dinucleotide binding"/>
    <property type="evidence" value="ECO:0007669"/>
    <property type="project" value="InterPro"/>
</dbReference>
<evidence type="ECO:0000313" key="8">
    <source>
        <dbReference type="EMBL" id="MBN7796833.1"/>
    </source>
</evidence>
<dbReference type="PANTHER" id="PTHR43884:SF20">
    <property type="entry name" value="ACYL-COA DEHYDROGENASE FADE28"/>
    <property type="match status" value="1"/>
</dbReference>
<keyword evidence="3" id="KW-0285">Flavoprotein</keyword>
<feature type="domain" description="Acyl-CoA dehydrogenase/oxidase C-terminal" evidence="6">
    <location>
        <begin position="202"/>
        <end position="322"/>
    </location>
</feature>
<comment type="similarity">
    <text evidence="2">Belongs to the acyl-CoA dehydrogenase family.</text>
</comment>
<keyword evidence="9" id="KW-1185">Reference proteome</keyword>
<evidence type="ECO:0000256" key="5">
    <source>
        <dbReference type="ARBA" id="ARBA00023002"/>
    </source>
</evidence>
<dbReference type="InterPro" id="IPR013786">
    <property type="entry name" value="AcylCoA_DH/ox_N"/>
</dbReference>
<dbReference type="AlphaFoldDB" id="A0A939IMA6"/>
<evidence type="ECO:0000313" key="9">
    <source>
        <dbReference type="Proteomes" id="UP000664303"/>
    </source>
</evidence>
<proteinExistence type="inferred from homology"/>
<dbReference type="Proteomes" id="UP000664303">
    <property type="component" value="Unassembled WGS sequence"/>
</dbReference>
<evidence type="ECO:0000256" key="2">
    <source>
        <dbReference type="ARBA" id="ARBA00009347"/>
    </source>
</evidence>
<feature type="domain" description="Acyl-CoA dehydrogenase/oxidase N-terminal" evidence="7">
    <location>
        <begin position="6"/>
        <end position="102"/>
    </location>
</feature>
<evidence type="ECO:0000256" key="4">
    <source>
        <dbReference type="ARBA" id="ARBA00022827"/>
    </source>
</evidence>
<keyword evidence="5" id="KW-0560">Oxidoreductase</keyword>
<evidence type="ECO:0000259" key="6">
    <source>
        <dbReference type="Pfam" id="PF00441"/>
    </source>
</evidence>
<dbReference type="InterPro" id="IPR036250">
    <property type="entry name" value="AcylCo_DH-like_C"/>
</dbReference>
<dbReference type="Pfam" id="PF00441">
    <property type="entry name" value="Acyl-CoA_dh_1"/>
    <property type="match status" value="1"/>
</dbReference>
<evidence type="ECO:0000259" key="7">
    <source>
        <dbReference type="Pfam" id="PF02771"/>
    </source>
</evidence>
<reference evidence="8" key="1">
    <citation type="submission" date="2021-02" db="EMBL/GenBank/DDBJ databases">
        <title>PHA producing bacteria isolated from coastal sediment in Guangdong, Shenzhen.</title>
        <authorList>
            <person name="Zheng W."/>
            <person name="Yu S."/>
            <person name="Huang Y."/>
        </authorList>
    </citation>
    <scope>NUCLEOTIDE SEQUENCE</scope>
    <source>
        <strain evidence="8">TN14-10</strain>
    </source>
</reference>
<dbReference type="InterPro" id="IPR009100">
    <property type="entry name" value="AcylCoA_DH/oxidase_NM_dom_sf"/>
</dbReference>
<dbReference type="PANTHER" id="PTHR43884">
    <property type="entry name" value="ACYL-COA DEHYDROGENASE"/>
    <property type="match status" value="1"/>
</dbReference>
<evidence type="ECO:0000256" key="1">
    <source>
        <dbReference type="ARBA" id="ARBA00001974"/>
    </source>
</evidence>
<dbReference type="RefSeq" id="WP_206560275.1">
    <property type="nucleotide sequence ID" value="NZ_JAFKCZ010000006.1"/>
</dbReference>
<evidence type="ECO:0000256" key="3">
    <source>
        <dbReference type="ARBA" id="ARBA00022630"/>
    </source>
</evidence>
<dbReference type="EMBL" id="JAFKCZ010000006">
    <property type="protein sequence ID" value="MBN7796833.1"/>
    <property type="molecule type" value="Genomic_DNA"/>
</dbReference>
<accession>A0A939IMA6</accession>
<protein>
    <submittedName>
        <fullName evidence="8">Acyl-CoA/acyl-ACP dehydrogenase</fullName>
    </submittedName>
</protein>
<dbReference type="SUPFAM" id="SSF47203">
    <property type="entry name" value="Acyl-CoA dehydrogenase C-terminal domain-like"/>
    <property type="match status" value="1"/>
</dbReference>
<organism evidence="8 9">
    <name type="scientific">Parahaliea mediterranea</name>
    <dbReference type="NCBI Taxonomy" id="651086"/>
    <lineage>
        <taxon>Bacteria</taxon>
        <taxon>Pseudomonadati</taxon>
        <taxon>Pseudomonadota</taxon>
        <taxon>Gammaproteobacteria</taxon>
        <taxon>Cellvibrionales</taxon>
        <taxon>Halieaceae</taxon>
        <taxon>Parahaliea</taxon>
    </lineage>
</organism>